<dbReference type="VEuPathDB" id="AmoebaDB:ACA1_267830"/>
<feature type="transmembrane region" description="Helical" evidence="1">
    <location>
        <begin position="13"/>
        <end position="35"/>
    </location>
</feature>
<keyword evidence="1" id="KW-0812">Transmembrane</keyword>
<keyword evidence="3" id="KW-1185">Reference proteome</keyword>
<keyword evidence="1" id="KW-1133">Transmembrane helix</keyword>
<name>L8H442_ACACF</name>
<organism evidence="2 3">
    <name type="scientific">Acanthamoeba castellanii (strain ATCC 30010 / Neff)</name>
    <dbReference type="NCBI Taxonomy" id="1257118"/>
    <lineage>
        <taxon>Eukaryota</taxon>
        <taxon>Amoebozoa</taxon>
        <taxon>Discosea</taxon>
        <taxon>Longamoebia</taxon>
        <taxon>Centramoebida</taxon>
        <taxon>Acanthamoebidae</taxon>
        <taxon>Acanthamoeba</taxon>
    </lineage>
</organism>
<evidence type="ECO:0000313" key="2">
    <source>
        <dbReference type="EMBL" id="ELR19483.1"/>
    </source>
</evidence>
<protein>
    <submittedName>
        <fullName evidence="2">Uncharacterized protein</fullName>
    </submittedName>
</protein>
<accession>L8H442</accession>
<dbReference type="AlphaFoldDB" id="L8H442"/>
<evidence type="ECO:0000313" key="3">
    <source>
        <dbReference type="Proteomes" id="UP000011083"/>
    </source>
</evidence>
<dbReference type="GeneID" id="14920266"/>
<keyword evidence="1" id="KW-0472">Membrane</keyword>
<gene>
    <name evidence="2" type="ORF">ACA1_267830</name>
</gene>
<reference evidence="2 3" key="1">
    <citation type="journal article" date="2013" name="Genome Biol.">
        <title>Genome of Acanthamoeba castellanii highlights extensive lateral gene transfer and early evolution of tyrosine kinase signaling.</title>
        <authorList>
            <person name="Clarke M."/>
            <person name="Lohan A.J."/>
            <person name="Liu B."/>
            <person name="Lagkouvardos I."/>
            <person name="Roy S."/>
            <person name="Zafar N."/>
            <person name="Bertelli C."/>
            <person name="Schilde C."/>
            <person name="Kianianmomeni A."/>
            <person name="Burglin T.R."/>
            <person name="Frech C."/>
            <person name="Turcotte B."/>
            <person name="Kopec K.O."/>
            <person name="Synnott J.M."/>
            <person name="Choo C."/>
            <person name="Paponov I."/>
            <person name="Finkler A."/>
            <person name="Soon Heng Tan C."/>
            <person name="Hutchins A.P."/>
            <person name="Weinmeier T."/>
            <person name="Rattei T."/>
            <person name="Chu J.S."/>
            <person name="Gimenez G."/>
            <person name="Irimia M."/>
            <person name="Rigden D.J."/>
            <person name="Fitzpatrick D.A."/>
            <person name="Lorenzo-Morales J."/>
            <person name="Bateman A."/>
            <person name="Chiu C.H."/>
            <person name="Tang P."/>
            <person name="Hegemann P."/>
            <person name="Fromm H."/>
            <person name="Raoult D."/>
            <person name="Greub G."/>
            <person name="Miranda-Saavedra D."/>
            <person name="Chen N."/>
            <person name="Nash P."/>
            <person name="Ginger M.L."/>
            <person name="Horn M."/>
            <person name="Schaap P."/>
            <person name="Caler L."/>
            <person name="Loftus B."/>
        </authorList>
    </citation>
    <scope>NUCLEOTIDE SEQUENCE [LARGE SCALE GENOMIC DNA]</scope>
    <source>
        <strain evidence="2 3">Neff</strain>
    </source>
</reference>
<evidence type="ECO:0000256" key="1">
    <source>
        <dbReference type="SAM" id="Phobius"/>
    </source>
</evidence>
<dbReference type="EMBL" id="KB007933">
    <property type="protein sequence ID" value="ELR19483.1"/>
    <property type="molecule type" value="Genomic_DNA"/>
</dbReference>
<sequence length="79" mass="8866">MSKAYGLFYSWELLPALTVMGVFLTTVPMGTYAGFKLILGEPKKIAAKAIEYESELRNHNHGVKKRYYGHSKTASSETH</sequence>
<dbReference type="Proteomes" id="UP000011083">
    <property type="component" value="Unassembled WGS sequence"/>
</dbReference>
<dbReference type="RefSeq" id="XP_004341569.1">
    <property type="nucleotide sequence ID" value="XM_004341521.1"/>
</dbReference>
<dbReference type="KEGG" id="acan:ACA1_267830"/>
<proteinExistence type="predicted"/>